<evidence type="ECO:0000313" key="8">
    <source>
        <dbReference type="Proteomes" id="UP000475862"/>
    </source>
</evidence>
<evidence type="ECO:0000256" key="1">
    <source>
        <dbReference type="ARBA" id="ARBA00011764"/>
    </source>
</evidence>
<name>A0A6G0SXU3_APHGL</name>
<comment type="function">
    <text evidence="5">Involved in transvection phenomena (= synapsis-dependent gene expression), where the synaptic pairing of chromosomes carrying genes with which zeste interacts influences the expression of these genes. Zeste binds to DNA and stimulates transcription from a nearby promoter.</text>
</comment>
<sequence length="188" mass="21489">MENLKRKRERTFEYSEKSVFLEIVTKHYNVIESKKTYTVDVKTKNAEWVKIAESFAAASSIYPRDVLTLKTLWENLKRKAKLAIAAQADNHYGTGGGKAKILNDPLVDIIVGLIRPHVKPFNNIYDDNNDDIPTKTISNFYNNIVEEDATEEIVINDFGKHKITNDDWSQYNPTMLKSPISAALRQPT</sequence>
<dbReference type="OrthoDB" id="6629379at2759"/>
<dbReference type="PANTHER" id="PTHR21411">
    <property type="entry name" value="APONTIC"/>
    <property type="match status" value="1"/>
</dbReference>
<evidence type="ECO:0000259" key="6">
    <source>
        <dbReference type="Pfam" id="PF13873"/>
    </source>
</evidence>
<dbReference type="InterPro" id="IPR028002">
    <property type="entry name" value="Myb_DNA-bind_5"/>
</dbReference>
<dbReference type="Pfam" id="PF13873">
    <property type="entry name" value="Myb_DNA-bind_5"/>
    <property type="match status" value="1"/>
</dbReference>
<comment type="subunit">
    <text evidence="1">Self-associates forming complexes of several hundred monomers.</text>
</comment>
<accession>A0A6G0SXU3</accession>
<evidence type="ECO:0000313" key="7">
    <source>
        <dbReference type="EMBL" id="KAE9522477.1"/>
    </source>
</evidence>
<proteinExistence type="predicted"/>
<keyword evidence="4" id="KW-0804">Transcription</keyword>
<evidence type="ECO:0000256" key="5">
    <source>
        <dbReference type="ARBA" id="ARBA00025466"/>
    </source>
</evidence>
<keyword evidence="8" id="KW-1185">Reference proteome</keyword>
<dbReference type="PANTHER" id="PTHR21411:SF0">
    <property type="entry name" value="REGULATORY PROTEIN ZESTE"/>
    <property type="match status" value="1"/>
</dbReference>
<reference evidence="7 8" key="1">
    <citation type="submission" date="2019-08" db="EMBL/GenBank/DDBJ databases">
        <title>The genome of the soybean aphid Biotype 1, its phylome, world population structure and adaptation to the North American continent.</title>
        <authorList>
            <person name="Giordano R."/>
            <person name="Donthu R.K."/>
            <person name="Hernandez A.G."/>
            <person name="Wright C.L."/>
            <person name="Zimin A.V."/>
        </authorList>
    </citation>
    <scope>NUCLEOTIDE SEQUENCE [LARGE SCALE GENOMIC DNA]</scope>
    <source>
        <tissue evidence="7">Whole aphids</tissue>
    </source>
</reference>
<comment type="caution">
    <text evidence="7">The sequence shown here is derived from an EMBL/GenBank/DDBJ whole genome shotgun (WGS) entry which is preliminary data.</text>
</comment>
<dbReference type="EMBL" id="VYZN01001120">
    <property type="protein sequence ID" value="KAE9522477.1"/>
    <property type="molecule type" value="Genomic_DNA"/>
</dbReference>
<keyword evidence="3" id="KW-0805">Transcription regulation</keyword>
<evidence type="ECO:0000256" key="2">
    <source>
        <dbReference type="ARBA" id="ARBA00016807"/>
    </source>
</evidence>
<dbReference type="AlphaFoldDB" id="A0A6G0SXU3"/>
<dbReference type="Proteomes" id="UP000475862">
    <property type="component" value="Unassembled WGS sequence"/>
</dbReference>
<evidence type="ECO:0000256" key="3">
    <source>
        <dbReference type="ARBA" id="ARBA00023015"/>
    </source>
</evidence>
<evidence type="ECO:0000256" key="4">
    <source>
        <dbReference type="ARBA" id="ARBA00023163"/>
    </source>
</evidence>
<gene>
    <name evidence="7" type="ORF">AGLY_017138</name>
</gene>
<organism evidence="7 8">
    <name type="scientific">Aphis glycines</name>
    <name type="common">Soybean aphid</name>
    <dbReference type="NCBI Taxonomy" id="307491"/>
    <lineage>
        <taxon>Eukaryota</taxon>
        <taxon>Metazoa</taxon>
        <taxon>Ecdysozoa</taxon>
        <taxon>Arthropoda</taxon>
        <taxon>Hexapoda</taxon>
        <taxon>Insecta</taxon>
        <taxon>Pterygota</taxon>
        <taxon>Neoptera</taxon>
        <taxon>Paraneoptera</taxon>
        <taxon>Hemiptera</taxon>
        <taxon>Sternorrhyncha</taxon>
        <taxon>Aphidomorpha</taxon>
        <taxon>Aphidoidea</taxon>
        <taxon>Aphididae</taxon>
        <taxon>Aphidini</taxon>
        <taxon>Aphis</taxon>
        <taxon>Aphis</taxon>
    </lineage>
</organism>
<feature type="domain" description="Myb/SANT-like DNA-binding" evidence="6">
    <location>
        <begin position="8"/>
        <end position="85"/>
    </location>
</feature>
<protein>
    <recommendedName>
        <fullName evidence="2">Regulatory protein zeste</fullName>
    </recommendedName>
</protein>